<evidence type="ECO:0000259" key="7">
    <source>
        <dbReference type="Pfam" id="PF00482"/>
    </source>
</evidence>
<dbReference type="PANTHER" id="PTHR35007">
    <property type="entry name" value="INTEGRAL MEMBRANE PROTEIN-RELATED"/>
    <property type="match status" value="1"/>
</dbReference>
<evidence type="ECO:0000256" key="1">
    <source>
        <dbReference type="ARBA" id="ARBA00004651"/>
    </source>
</evidence>
<dbReference type="PANTHER" id="PTHR35007:SF1">
    <property type="entry name" value="PILUS ASSEMBLY PROTEIN"/>
    <property type="match status" value="1"/>
</dbReference>
<feature type="transmembrane region" description="Helical" evidence="6">
    <location>
        <begin position="96"/>
        <end position="114"/>
    </location>
</feature>
<comment type="subcellular location">
    <subcellularLocation>
        <location evidence="1">Cell membrane</location>
        <topology evidence="1">Multi-pass membrane protein</topology>
    </subcellularLocation>
</comment>
<feature type="transmembrane region" description="Helical" evidence="6">
    <location>
        <begin position="6"/>
        <end position="25"/>
    </location>
</feature>
<feature type="transmembrane region" description="Helical" evidence="6">
    <location>
        <begin position="296"/>
        <end position="315"/>
    </location>
</feature>
<dbReference type="Pfam" id="PF00482">
    <property type="entry name" value="T2SSF"/>
    <property type="match status" value="1"/>
</dbReference>
<evidence type="ECO:0000256" key="5">
    <source>
        <dbReference type="ARBA" id="ARBA00023136"/>
    </source>
</evidence>
<gene>
    <name evidence="8" type="ORF">F8A88_09605</name>
</gene>
<feature type="transmembrane region" description="Helical" evidence="6">
    <location>
        <begin position="120"/>
        <end position="137"/>
    </location>
</feature>
<dbReference type="InterPro" id="IPR018076">
    <property type="entry name" value="T2SS_GspF_dom"/>
</dbReference>
<proteinExistence type="predicted"/>
<keyword evidence="4 6" id="KW-1133">Transmembrane helix</keyword>
<keyword evidence="5 6" id="KW-0472">Membrane</keyword>
<protein>
    <submittedName>
        <fullName evidence="8">Type II secretion system F family protein</fullName>
    </submittedName>
</protein>
<name>A0A6N6N521_9BACT</name>
<dbReference type="RefSeq" id="WP_151150923.1">
    <property type="nucleotide sequence ID" value="NZ_WAIE01000003.1"/>
</dbReference>
<comment type="caution">
    <text evidence="8">The sequence shown here is derived from an EMBL/GenBank/DDBJ whole genome shotgun (WGS) entry which is preliminary data.</text>
</comment>
<keyword evidence="9" id="KW-1185">Reference proteome</keyword>
<evidence type="ECO:0000313" key="8">
    <source>
        <dbReference type="EMBL" id="KAB1441831.1"/>
    </source>
</evidence>
<keyword evidence="3 6" id="KW-0812">Transmembrane</keyword>
<keyword evidence="2" id="KW-1003">Cell membrane</keyword>
<organism evidence="8 9">
    <name type="scientific">Pseudodesulfovibrio senegalensis</name>
    <dbReference type="NCBI Taxonomy" id="1721087"/>
    <lineage>
        <taxon>Bacteria</taxon>
        <taxon>Pseudomonadati</taxon>
        <taxon>Thermodesulfobacteriota</taxon>
        <taxon>Desulfovibrionia</taxon>
        <taxon>Desulfovibrionales</taxon>
        <taxon>Desulfovibrionaceae</taxon>
    </lineage>
</organism>
<feature type="transmembrane region" description="Helical" evidence="6">
    <location>
        <begin position="266"/>
        <end position="284"/>
    </location>
</feature>
<evidence type="ECO:0000313" key="9">
    <source>
        <dbReference type="Proteomes" id="UP000438699"/>
    </source>
</evidence>
<evidence type="ECO:0000256" key="4">
    <source>
        <dbReference type="ARBA" id="ARBA00022989"/>
    </source>
</evidence>
<reference evidence="8 9" key="1">
    <citation type="journal article" date="2017" name="Int. J. Syst. Evol. Microbiol.">
        <title>Desulfovibrio senegalensis sp. nov., a mesophilic sulfate reducer isolated from marine sediment.</title>
        <authorList>
            <person name="Thioye A."/>
            <person name="Gam Z.B.A."/>
            <person name="Mbengue M."/>
            <person name="Cayol J.L."/>
            <person name="Joseph-Bartoli M."/>
            <person name="Toure-Kane C."/>
            <person name="Labat M."/>
        </authorList>
    </citation>
    <scope>NUCLEOTIDE SEQUENCE [LARGE SCALE GENOMIC DNA]</scope>
    <source>
        <strain evidence="8 9">DSM 101509</strain>
    </source>
</reference>
<dbReference type="AlphaFoldDB" id="A0A6N6N521"/>
<dbReference type="GO" id="GO:0005886">
    <property type="term" value="C:plasma membrane"/>
    <property type="evidence" value="ECO:0007669"/>
    <property type="project" value="UniProtKB-SubCell"/>
</dbReference>
<sequence length="323" mass="35797">MQSVLIIVVMAAVLFLLVSGFAALGRSAQDKAERKVRDRLRALGLENADDERVELVRRSSSMSDVPWFNRMLENMKLAANLRRLIRQADAKGTPGTYMLASALLGLAGLYAAALATGNPLGSAVIAYVCGSLPVFMLKRKKAKRMERFTQQLPEALDLMTRALKAGHTFNGAMRMVADEFDDPIGAEFRQTLEEINYGKDADQSLTDLLHRVDCPDLKFFVVSVNIQRETGGNLAEIISNIARLVRERFELFGQVRVLSAEGRMSAMILTALPFVVASALYIINPEYMSLLYKEELGRAMAMGAVVSMTLGIFVIRRMIRITI</sequence>
<dbReference type="EMBL" id="WAIE01000003">
    <property type="protein sequence ID" value="KAB1441831.1"/>
    <property type="molecule type" value="Genomic_DNA"/>
</dbReference>
<dbReference type="OrthoDB" id="597333at2"/>
<accession>A0A6N6N521</accession>
<dbReference type="Proteomes" id="UP000438699">
    <property type="component" value="Unassembled WGS sequence"/>
</dbReference>
<evidence type="ECO:0000256" key="6">
    <source>
        <dbReference type="SAM" id="Phobius"/>
    </source>
</evidence>
<evidence type="ECO:0000256" key="2">
    <source>
        <dbReference type="ARBA" id="ARBA00022475"/>
    </source>
</evidence>
<evidence type="ECO:0000256" key="3">
    <source>
        <dbReference type="ARBA" id="ARBA00022692"/>
    </source>
</evidence>
<feature type="domain" description="Type II secretion system protein GspF" evidence="7">
    <location>
        <begin position="156"/>
        <end position="280"/>
    </location>
</feature>